<feature type="chain" id="PRO_5006664144" evidence="1">
    <location>
        <begin position="26"/>
        <end position="276"/>
    </location>
</feature>
<evidence type="ECO:0000256" key="1">
    <source>
        <dbReference type="SAM" id="SignalP"/>
    </source>
</evidence>
<dbReference type="EMBL" id="LAXJ01000001">
    <property type="protein sequence ID" value="KRS14892.1"/>
    <property type="molecule type" value="Genomic_DNA"/>
</dbReference>
<dbReference type="OrthoDB" id="7841298at2"/>
<dbReference type="PATRIC" id="fig|1641875.4.peg.15"/>
<evidence type="ECO:0000313" key="3">
    <source>
        <dbReference type="Proteomes" id="UP000051295"/>
    </source>
</evidence>
<organism evidence="2 3">
    <name type="scientific">Roseovarius atlanticus</name>
    <dbReference type="NCBI Taxonomy" id="1641875"/>
    <lineage>
        <taxon>Bacteria</taxon>
        <taxon>Pseudomonadati</taxon>
        <taxon>Pseudomonadota</taxon>
        <taxon>Alphaproteobacteria</taxon>
        <taxon>Rhodobacterales</taxon>
        <taxon>Roseobacteraceae</taxon>
        <taxon>Roseovarius</taxon>
    </lineage>
</organism>
<accession>A0A0T5P169</accession>
<protein>
    <submittedName>
        <fullName evidence="2">Uncharacterized protein</fullName>
    </submittedName>
</protein>
<feature type="signal peptide" evidence="1">
    <location>
        <begin position="1"/>
        <end position="25"/>
    </location>
</feature>
<comment type="caution">
    <text evidence="2">The sequence shown here is derived from an EMBL/GenBank/DDBJ whole genome shotgun (WGS) entry which is preliminary data.</text>
</comment>
<proteinExistence type="predicted"/>
<name>A0A0T5P169_9RHOB</name>
<dbReference type="STRING" id="1641875.XM53_00070"/>
<evidence type="ECO:0000313" key="2">
    <source>
        <dbReference type="EMBL" id="KRS14892.1"/>
    </source>
</evidence>
<keyword evidence="1" id="KW-0732">Signal</keyword>
<sequence length="276" mass="30630">MQTVKTLASVGALSAALLISGAAAAQDSDRERLIELMRIGDTVEVMRKEGLRYGAEIGAEMLPDIPNDDWERTVSRIYDAEKMEAVITQGFETALEGEAVGPLVDFFESELGAEIVELEISAREAFLDEETEMAAMDAFEMARGDETELYQQVETIIADSDLVEYNVMGAMNANLMFYRGLADGGAIDLGESDMLADVWAQEPDIRAESEAWLGSFLMMAYRPLDADELEAYAELYRTPEGRVLNTAVFNAYDRMYDEISYLLGQAVAEQMRSEEL</sequence>
<reference evidence="2 3" key="1">
    <citation type="submission" date="2015-04" db="EMBL/GenBank/DDBJ databases">
        <title>The draft genome sequence of Roseovarius sp.R12b.</title>
        <authorList>
            <person name="Li G."/>
            <person name="Lai Q."/>
            <person name="Shao Z."/>
            <person name="Yan P."/>
        </authorList>
    </citation>
    <scope>NUCLEOTIDE SEQUENCE [LARGE SCALE GENOMIC DNA]</scope>
    <source>
        <strain evidence="2 3">R12B</strain>
    </source>
</reference>
<dbReference type="Proteomes" id="UP000051295">
    <property type="component" value="Unassembled WGS sequence"/>
</dbReference>
<keyword evidence="3" id="KW-1185">Reference proteome</keyword>
<dbReference type="AlphaFoldDB" id="A0A0T5P169"/>
<gene>
    <name evidence="2" type="ORF">XM53_00070</name>
</gene>
<dbReference type="RefSeq" id="WP_057789140.1">
    <property type="nucleotide sequence ID" value="NZ_LAXJ01000001.1"/>
</dbReference>